<dbReference type="Proteomes" id="UP000256727">
    <property type="component" value="Unassembled WGS sequence"/>
</dbReference>
<proteinExistence type="predicted"/>
<dbReference type="RefSeq" id="WP_115931384.1">
    <property type="nucleotide sequence ID" value="NZ_QREH01000001.1"/>
</dbReference>
<accession>A0A3D9LA53</accession>
<keyword evidence="3" id="KW-1185">Reference proteome</keyword>
<reference evidence="2 3" key="1">
    <citation type="submission" date="2018-07" db="EMBL/GenBank/DDBJ databases">
        <title>Sequencing the genomes of 1000 actinobacteria strains.</title>
        <authorList>
            <person name="Klenk H.-P."/>
        </authorList>
    </citation>
    <scope>NUCLEOTIDE SEQUENCE [LARGE SCALE GENOMIC DNA]</scope>
    <source>
        <strain evidence="2 3">DSM 14442</strain>
    </source>
</reference>
<comment type="caution">
    <text evidence="2">The sequence shown here is derived from an EMBL/GenBank/DDBJ whole genome shotgun (WGS) entry which is preliminary data.</text>
</comment>
<evidence type="ECO:0000313" key="2">
    <source>
        <dbReference type="EMBL" id="REE03238.1"/>
    </source>
</evidence>
<gene>
    <name evidence="2" type="ORF">C8E99_1044</name>
</gene>
<sequence length="87" mass="9345">MTTKTTGSTVLILLGVGLIVLAPILAVVDYNYWGGNELLPDGTLSLPGWILTMFYGGSAVFIIGVVWKLATKRGHPKTVKRSITVSR</sequence>
<feature type="transmembrane region" description="Helical" evidence="1">
    <location>
        <begin position="50"/>
        <end position="70"/>
    </location>
</feature>
<keyword evidence="1" id="KW-1133">Transmembrane helix</keyword>
<name>A0A3D9LA53_9MICC</name>
<protein>
    <submittedName>
        <fullName evidence="2">Uncharacterized protein</fullName>
    </submittedName>
</protein>
<keyword evidence="1" id="KW-0472">Membrane</keyword>
<dbReference type="AlphaFoldDB" id="A0A3D9LA53"/>
<dbReference type="EMBL" id="QREH01000001">
    <property type="protein sequence ID" value="REE03238.1"/>
    <property type="molecule type" value="Genomic_DNA"/>
</dbReference>
<evidence type="ECO:0000313" key="3">
    <source>
        <dbReference type="Proteomes" id="UP000256727"/>
    </source>
</evidence>
<organism evidence="2 3">
    <name type="scientific">Citricoccus muralis</name>
    <dbReference type="NCBI Taxonomy" id="169134"/>
    <lineage>
        <taxon>Bacteria</taxon>
        <taxon>Bacillati</taxon>
        <taxon>Actinomycetota</taxon>
        <taxon>Actinomycetes</taxon>
        <taxon>Micrococcales</taxon>
        <taxon>Micrococcaceae</taxon>
        <taxon>Citricoccus</taxon>
    </lineage>
</organism>
<evidence type="ECO:0000256" key="1">
    <source>
        <dbReference type="SAM" id="Phobius"/>
    </source>
</evidence>
<keyword evidence="1" id="KW-0812">Transmembrane</keyword>
<dbReference type="OrthoDB" id="9811281at2"/>